<comment type="similarity">
    <text evidence="3">Belongs to the glycosyltransferase group 1 family. Glycosyltransferase 30 subfamily.</text>
</comment>
<evidence type="ECO:0000256" key="3">
    <source>
        <dbReference type="ARBA" id="ARBA00006380"/>
    </source>
</evidence>
<comment type="pathway">
    <text evidence="2 12">Bacterial outer membrane biogenesis; LPS core biosynthesis.</text>
</comment>
<evidence type="ECO:0000256" key="6">
    <source>
        <dbReference type="ARBA" id="ARBA00022679"/>
    </source>
</evidence>
<protein>
    <recommendedName>
        <fullName evidence="5 12">3-deoxy-D-manno-octulosonic acid transferase</fullName>
        <shortName evidence="12">Kdo transferase</shortName>
        <ecNumber evidence="4 12">2.4.99.12</ecNumber>
    </recommendedName>
    <alternativeName>
        <fullName evidence="8 12">Lipid IV(A) 3-deoxy-D-manno-octulosonic acid transferase</fullName>
    </alternativeName>
</protein>
<dbReference type="EC" id="2.4.99.12" evidence="4 12"/>
<feature type="active site" description="Proton acceptor" evidence="10">
    <location>
        <position position="60"/>
    </location>
</feature>
<comment type="catalytic activity">
    <reaction evidence="9 12">
        <text>lipid IVA (E. coli) + CMP-3-deoxy-beta-D-manno-octulosonate = alpha-Kdo-(2-&gt;6)-lipid IVA (E. coli) + CMP + H(+)</text>
        <dbReference type="Rhea" id="RHEA:28066"/>
        <dbReference type="ChEBI" id="CHEBI:15378"/>
        <dbReference type="ChEBI" id="CHEBI:58603"/>
        <dbReference type="ChEBI" id="CHEBI:60364"/>
        <dbReference type="ChEBI" id="CHEBI:60377"/>
        <dbReference type="ChEBI" id="CHEBI:85987"/>
        <dbReference type="EC" id="2.4.99.12"/>
    </reaction>
</comment>
<dbReference type="SUPFAM" id="SSF53756">
    <property type="entry name" value="UDP-Glycosyltransferase/glycogen phosphorylase"/>
    <property type="match status" value="1"/>
</dbReference>
<dbReference type="Gene3D" id="3.40.50.11720">
    <property type="entry name" value="3-Deoxy-D-manno-octulosonic-acid transferase, N-terminal domain"/>
    <property type="match status" value="1"/>
</dbReference>
<feature type="signal peptide" evidence="13">
    <location>
        <begin position="1"/>
        <end position="19"/>
    </location>
</feature>
<feature type="chain" id="PRO_5032566438" description="3-deoxy-D-manno-octulosonic acid transferase" evidence="13">
    <location>
        <begin position="20"/>
        <end position="426"/>
    </location>
</feature>
<keyword evidence="13" id="KW-0732">Signal</keyword>
<evidence type="ECO:0000256" key="11">
    <source>
        <dbReference type="PIRSR" id="PIRSR639901-2"/>
    </source>
</evidence>
<dbReference type="EMBL" id="JACHHZ010000006">
    <property type="protein sequence ID" value="MBB6095718.1"/>
    <property type="molecule type" value="Genomic_DNA"/>
</dbReference>
<dbReference type="UniPathway" id="UPA00958"/>
<evidence type="ECO:0000256" key="2">
    <source>
        <dbReference type="ARBA" id="ARBA00004713"/>
    </source>
</evidence>
<sequence length="426" mass="47230">MLRLLYTLLLYVAAPIALAATMWRGVRDPLYRERWGERFGFSRTRTQVPTIWVHAVSVGEVQAAAALIRELRKRYPDPPLIVTTATPTGAQRVNALFGDAVRHVYLPYDLPGAVRRFLDRIQPRIAVMMETEVWPNLYRECGRRQIPIVLASARLSEKSVRRFRRISSLFREALNQDLTIGAQTRADADRFIEVGAPASRVHVTGNIKFDIEVAPNVRATGEALRTAEFFGRFVWIAGSTHEGEEDIVLAAHRQLIAKRSDALLVLVPRHPNRFDRVRQWLGQQGMAFVCRSRGESAKEDTRVVLADTLGELLMLYAAGDVAFVAGSLVPIGGHNLLEPAALARPILTGPRNFNAPDIAKMLFESGGALQVNSADELAATLAMLSANPEKRAELGQAALGILEMNRGAVARVMEMIEKAEAVSRER</sequence>
<evidence type="ECO:0000256" key="8">
    <source>
        <dbReference type="ARBA" id="ARBA00031445"/>
    </source>
</evidence>
<dbReference type="FunFam" id="3.40.50.11720:FF:000001">
    <property type="entry name" value="3-deoxy-D-manno-octulosonic acid transferase"/>
    <property type="match status" value="1"/>
</dbReference>
<gene>
    <name evidence="15" type="ORF">HNQ60_004609</name>
</gene>
<evidence type="ECO:0000256" key="12">
    <source>
        <dbReference type="RuleBase" id="RU365103"/>
    </source>
</evidence>
<dbReference type="GO" id="GO:0009244">
    <property type="term" value="P:lipopolysaccharide core region biosynthetic process"/>
    <property type="evidence" value="ECO:0007669"/>
    <property type="project" value="UniProtKB-UniRule"/>
</dbReference>
<evidence type="ECO:0000256" key="9">
    <source>
        <dbReference type="ARBA" id="ARBA00049183"/>
    </source>
</evidence>
<feature type="site" description="Transition state stabilizer" evidence="11">
    <location>
        <position position="208"/>
    </location>
</feature>
<keyword evidence="15" id="KW-0328">Glycosyltransferase</keyword>
<dbReference type="InterPro" id="IPR007507">
    <property type="entry name" value="Glycos_transf_N"/>
</dbReference>
<proteinExistence type="inferred from homology"/>
<dbReference type="NCBIfam" id="NF004388">
    <property type="entry name" value="PRK05749.1-4"/>
    <property type="match status" value="1"/>
</dbReference>
<dbReference type="PANTHER" id="PTHR42755">
    <property type="entry name" value="3-DEOXY-MANNO-OCTULOSONATE CYTIDYLYLTRANSFERASE"/>
    <property type="match status" value="1"/>
</dbReference>
<keyword evidence="12" id="KW-0448">Lipopolysaccharide biosynthesis</keyword>
<keyword evidence="7" id="KW-0812">Transmembrane</keyword>
<keyword evidence="12" id="KW-1003">Cell membrane</keyword>
<feature type="domain" description="3-deoxy-D-manno-octulosonic-acid transferase N-terminal" evidence="14">
    <location>
        <begin position="33"/>
        <end position="211"/>
    </location>
</feature>
<evidence type="ECO:0000256" key="4">
    <source>
        <dbReference type="ARBA" id="ARBA00012621"/>
    </source>
</evidence>
<dbReference type="FunFam" id="3.40.50.2000:FF:000032">
    <property type="entry name" value="3-deoxy-D-manno-octulosonic acid transferase"/>
    <property type="match status" value="1"/>
</dbReference>
<evidence type="ECO:0000256" key="5">
    <source>
        <dbReference type="ARBA" id="ARBA00019077"/>
    </source>
</evidence>
<dbReference type="GO" id="GO:0043842">
    <property type="term" value="F:Kdo transferase activity"/>
    <property type="evidence" value="ECO:0007669"/>
    <property type="project" value="UniProtKB-EC"/>
</dbReference>
<dbReference type="InterPro" id="IPR039901">
    <property type="entry name" value="Kdotransferase"/>
</dbReference>
<evidence type="ECO:0000313" key="16">
    <source>
        <dbReference type="Proteomes" id="UP000588068"/>
    </source>
</evidence>
<dbReference type="GO" id="GO:0005886">
    <property type="term" value="C:plasma membrane"/>
    <property type="evidence" value="ECO:0007669"/>
    <property type="project" value="UniProtKB-SubCell"/>
</dbReference>
<evidence type="ECO:0000256" key="13">
    <source>
        <dbReference type="SAM" id="SignalP"/>
    </source>
</evidence>
<keyword evidence="7" id="KW-0735">Signal-anchor</keyword>
<accession>A0A841HUT3</accession>
<organism evidence="15 16">
    <name type="scientific">Povalibacter uvarum</name>
    <dbReference type="NCBI Taxonomy" id="732238"/>
    <lineage>
        <taxon>Bacteria</taxon>
        <taxon>Pseudomonadati</taxon>
        <taxon>Pseudomonadota</taxon>
        <taxon>Gammaproteobacteria</taxon>
        <taxon>Steroidobacterales</taxon>
        <taxon>Steroidobacteraceae</taxon>
        <taxon>Povalibacter</taxon>
    </lineage>
</organism>
<dbReference type="InterPro" id="IPR038107">
    <property type="entry name" value="Glycos_transf_N_sf"/>
</dbReference>
<dbReference type="AlphaFoldDB" id="A0A841HUT3"/>
<evidence type="ECO:0000256" key="1">
    <source>
        <dbReference type="ARBA" id="ARBA00004388"/>
    </source>
</evidence>
<evidence type="ECO:0000256" key="7">
    <source>
        <dbReference type="ARBA" id="ARBA00022968"/>
    </source>
</evidence>
<comment type="function">
    <text evidence="12">Involved in lipopolysaccharide (LPS) biosynthesis. Catalyzes the transfer of 3-deoxy-D-manno-octulosonate (Kdo) residue(s) from CMP-Kdo to lipid IV(A), the tetraacyldisaccharide-1,4'-bisphosphate precursor of lipid A.</text>
</comment>
<evidence type="ECO:0000256" key="10">
    <source>
        <dbReference type="PIRSR" id="PIRSR639901-1"/>
    </source>
</evidence>
<reference evidence="15 16" key="1">
    <citation type="submission" date="2020-08" db="EMBL/GenBank/DDBJ databases">
        <title>Genomic Encyclopedia of Type Strains, Phase IV (KMG-IV): sequencing the most valuable type-strain genomes for metagenomic binning, comparative biology and taxonomic classification.</title>
        <authorList>
            <person name="Goeker M."/>
        </authorList>
    </citation>
    <scope>NUCLEOTIDE SEQUENCE [LARGE SCALE GENOMIC DNA]</scope>
    <source>
        <strain evidence="15 16">DSM 26723</strain>
    </source>
</reference>
<dbReference type="GO" id="GO:0009245">
    <property type="term" value="P:lipid A biosynthetic process"/>
    <property type="evidence" value="ECO:0007669"/>
    <property type="project" value="TreeGrafter"/>
</dbReference>
<feature type="site" description="Transition state stabilizer" evidence="11">
    <location>
        <position position="130"/>
    </location>
</feature>
<comment type="subcellular location">
    <subcellularLocation>
        <location evidence="1">Cell inner membrane</location>
        <topology evidence="1">Single-pass membrane protein</topology>
        <orientation evidence="1">Cytoplasmic side</orientation>
    </subcellularLocation>
    <subcellularLocation>
        <location evidence="12">Cell membrane</location>
    </subcellularLocation>
</comment>
<comment type="caution">
    <text evidence="15">The sequence shown here is derived from an EMBL/GenBank/DDBJ whole genome shotgun (WGS) entry which is preliminary data.</text>
</comment>
<evidence type="ECO:0000313" key="15">
    <source>
        <dbReference type="EMBL" id="MBB6095718.1"/>
    </source>
</evidence>
<keyword evidence="16" id="KW-1185">Reference proteome</keyword>
<dbReference type="Pfam" id="PF04413">
    <property type="entry name" value="Glycos_transf_N"/>
    <property type="match status" value="1"/>
</dbReference>
<dbReference type="RefSeq" id="WP_184335116.1">
    <property type="nucleotide sequence ID" value="NZ_JACHHZ010000006.1"/>
</dbReference>
<evidence type="ECO:0000259" key="14">
    <source>
        <dbReference type="Pfam" id="PF04413"/>
    </source>
</evidence>
<dbReference type="PANTHER" id="PTHR42755:SF1">
    <property type="entry name" value="3-DEOXY-D-MANNO-OCTULOSONIC ACID TRANSFERASE, MITOCHONDRIAL-RELATED"/>
    <property type="match status" value="1"/>
</dbReference>
<keyword evidence="6 12" id="KW-0808">Transferase</keyword>
<dbReference type="Proteomes" id="UP000588068">
    <property type="component" value="Unassembled WGS sequence"/>
</dbReference>
<dbReference type="Gene3D" id="3.40.50.2000">
    <property type="entry name" value="Glycogen Phosphorylase B"/>
    <property type="match status" value="1"/>
</dbReference>
<keyword evidence="12" id="KW-0472">Membrane</keyword>
<name>A0A841HUT3_9GAMM</name>